<organism evidence="1 2">
    <name type="scientific">Providencia manganoxydans</name>
    <dbReference type="NCBI Taxonomy" id="2923283"/>
    <lineage>
        <taxon>Bacteria</taxon>
        <taxon>Pseudomonadati</taxon>
        <taxon>Pseudomonadota</taxon>
        <taxon>Gammaproteobacteria</taxon>
        <taxon>Enterobacterales</taxon>
        <taxon>Morganellaceae</taxon>
        <taxon>Providencia</taxon>
    </lineage>
</organism>
<keyword evidence="2" id="KW-1185">Reference proteome</keyword>
<protein>
    <submittedName>
        <fullName evidence="1">Uncharacterized protein</fullName>
    </submittedName>
</protein>
<reference evidence="2" key="1">
    <citation type="submission" date="2021-01" db="EMBL/GenBank/DDBJ databases">
        <title>Providencia vermicola LLDRA6, a soil-borne Mn(II)-oxidizing bacterium, exploits a strategy of superoxide production coupled to hydrogen peroxide consumption to generate Mn oxides, as revealed by transcriptional up-regulation of genes for phenylacetic acid catabolism.</title>
        <authorList>
            <person name="Chen S."/>
            <person name="Ding Z."/>
            <person name="Chen J."/>
            <person name="Luo J."/>
            <person name="Ruan X."/>
            <person name="Li Z."/>
            <person name="Liao F."/>
            <person name="He J."/>
            <person name="Li D."/>
        </authorList>
    </citation>
    <scope>NUCLEOTIDE SEQUENCE [LARGE SCALE GENOMIC DNA]</scope>
    <source>
        <strain evidence="2">LLDRA6</strain>
    </source>
</reference>
<dbReference type="EMBL" id="CP067099">
    <property type="protein sequence ID" value="QQO62153.1"/>
    <property type="molecule type" value="Genomic_DNA"/>
</dbReference>
<proteinExistence type="predicted"/>
<dbReference type="GeneID" id="92280711"/>
<dbReference type="RefSeq" id="WP_337979630.1">
    <property type="nucleotide sequence ID" value="NZ_CP067099.1"/>
</dbReference>
<gene>
    <name evidence="1" type="ORF">JI723_18295</name>
</gene>
<name>A0ABX7ADY0_9GAMM</name>
<dbReference type="Proteomes" id="UP000596157">
    <property type="component" value="Chromosome"/>
</dbReference>
<sequence>METPNGLRKVGIFARNFPDNVGFRIVKWTSENYKRKLALGNKPMLLYAATTSIIKLKLILELNQEKK</sequence>
<evidence type="ECO:0000313" key="2">
    <source>
        <dbReference type="Proteomes" id="UP000596157"/>
    </source>
</evidence>
<evidence type="ECO:0000313" key="1">
    <source>
        <dbReference type="EMBL" id="QQO62153.1"/>
    </source>
</evidence>
<accession>A0ABX7ADY0</accession>